<dbReference type="SUPFAM" id="SSF52540">
    <property type="entry name" value="P-loop containing nucleoside triphosphate hydrolases"/>
    <property type="match status" value="1"/>
</dbReference>
<evidence type="ECO:0000256" key="7">
    <source>
        <dbReference type="ARBA" id="ARBA00007490"/>
    </source>
</evidence>
<evidence type="ECO:0000256" key="8">
    <source>
        <dbReference type="ARBA" id="ARBA00022573"/>
    </source>
</evidence>
<evidence type="ECO:0000256" key="5">
    <source>
        <dbReference type="ARBA" id="ARBA00004692"/>
    </source>
</evidence>
<dbReference type="InterPro" id="IPR003203">
    <property type="entry name" value="CobU/CobP"/>
</dbReference>
<proteinExistence type="inferred from homology"/>
<dbReference type="EMBL" id="FWXD01000014">
    <property type="protein sequence ID" value="SMC26592.1"/>
    <property type="molecule type" value="Genomic_DNA"/>
</dbReference>
<dbReference type="PIRSF" id="PIRSF006135">
    <property type="entry name" value="CobU"/>
    <property type="match status" value="1"/>
</dbReference>
<comment type="similarity">
    <text evidence="7 14">Belongs to the CobU/CobP family.</text>
</comment>
<dbReference type="InterPro" id="IPR027417">
    <property type="entry name" value="P-loop_NTPase"/>
</dbReference>
<evidence type="ECO:0000256" key="2">
    <source>
        <dbReference type="ARBA" id="ARBA00000711"/>
    </source>
</evidence>
<comment type="catalytic activity">
    <reaction evidence="3">
        <text>adenosylcob(III)inamide + GTP = adenosylcob(III)inamide phosphate + GDP + H(+)</text>
        <dbReference type="Rhea" id="RHEA:15765"/>
        <dbReference type="ChEBI" id="CHEBI:2480"/>
        <dbReference type="ChEBI" id="CHEBI:15378"/>
        <dbReference type="ChEBI" id="CHEBI:37565"/>
        <dbReference type="ChEBI" id="CHEBI:58189"/>
        <dbReference type="ChEBI" id="CHEBI:58502"/>
        <dbReference type="EC" id="2.7.1.156"/>
    </reaction>
</comment>
<evidence type="ECO:0000256" key="6">
    <source>
        <dbReference type="ARBA" id="ARBA00005159"/>
    </source>
</evidence>
<evidence type="ECO:0000256" key="12">
    <source>
        <dbReference type="ARBA" id="ARBA00022840"/>
    </source>
</evidence>
<feature type="binding site" evidence="16">
    <location>
        <position position="61"/>
    </location>
    <ligand>
        <name>GTP</name>
        <dbReference type="ChEBI" id="CHEBI:37565"/>
    </ligand>
</feature>
<dbReference type="PANTHER" id="PTHR34848:SF1">
    <property type="entry name" value="BIFUNCTIONAL ADENOSYLCOBALAMIN BIOSYNTHESIS PROTEIN COBU"/>
    <property type="match status" value="1"/>
</dbReference>
<dbReference type="NCBIfam" id="NF004469">
    <property type="entry name" value="PRK05800.1"/>
    <property type="match status" value="1"/>
</dbReference>
<evidence type="ECO:0000256" key="4">
    <source>
        <dbReference type="ARBA" id="ARBA00003889"/>
    </source>
</evidence>
<feature type="binding site" evidence="16">
    <location>
        <begin position="50"/>
        <end position="53"/>
    </location>
    <ligand>
        <name>GTP</name>
        <dbReference type="ChEBI" id="CHEBI:37565"/>
    </ligand>
</feature>
<dbReference type="Gene3D" id="3.40.50.300">
    <property type="entry name" value="P-loop containing nucleotide triphosphate hydrolases"/>
    <property type="match status" value="1"/>
</dbReference>
<comment type="function">
    <text evidence="4 14">Catalyzes ATP-dependent phosphorylation of adenosylcobinamide and addition of GMP to adenosylcobinamide phosphate.</text>
</comment>
<evidence type="ECO:0000256" key="11">
    <source>
        <dbReference type="ARBA" id="ARBA00022777"/>
    </source>
</evidence>
<dbReference type="GO" id="GO:0005525">
    <property type="term" value="F:GTP binding"/>
    <property type="evidence" value="ECO:0007669"/>
    <property type="project" value="UniProtKB-UniRule"/>
</dbReference>
<comment type="catalytic activity">
    <reaction evidence="1 14">
        <text>adenosylcob(III)inamide + ATP = adenosylcob(III)inamide phosphate + ADP + H(+)</text>
        <dbReference type="Rhea" id="RHEA:15769"/>
        <dbReference type="ChEBI" id="CHEBI:2480"/>
        <dbReference type="ChEBI" id="CHEBI:15378"/>
        <dbReference type="ChEBI" id="CHEBI:30616"/>
        <dbReference type="ChEBI" id="CHEBI:58502"/>
        <dbReference type="ChEBI" id="CHEBI:456216"/>
        <dbReference type="EC" id="2.7.1.156"/>
    </reaction>
</comment>
<feature type="binding site" evidence="16">
    <location>
        <begin position="8"/>
        <end position="15"/>
    </location>
    <ligand>
        <name>GTP</name>
        <dbReference type="ChEBI" id="CHEBI:37565"/>
    </ligand>
</feature>
<evidence type="ECO:0000313" key="17">
    <source>
        <dbReference type="EMBL" id="SMC26592.1"/>
    </source>
</evidence>
<keyword evidence="9 14" id="KW-0808">Transferase</keyword>
<dbReference type="GO" id="GO:0009236">
    <property type="term" value="P:cobalamin biosynthetic process"/>
    <property type="evidence" value="ECO:0007669"/>
    <property type="project" value="UniProtKB-UniRule"/>
</dbReference>
<comment type="pathway">
    <text evidence="6 14">Cofactor biosynthesis; adenosylcobalamin biosynthesis; adenosylcobalamin from cob(II)yrinate a,c-diamide: step 5/7.</text>
</comment>
<keyword evidence="12 14" id="KW-0067">ATP-binding</keyword>
<comment type="pathway">
    <text evidence="5 14">Cofactor biosynthesis; adenosylcobalamin biosynthesis; adenosylcobalamin from cob(II)yrinate a,c-diamide: step 6/7.</text>
</comment>
<dbReference type="GO" id="GO:0005524">
    <property type="term" value="F:ATP binding"/>
    <property type="evidence" value="ECO:0007669"/>
    <property type="project" value="UniProtKB-UniRule"/>
</dbReference>
<dbReference type="GO" id="GO:0008820">
    <property type="term" value="F:cobinamide phosphate guanylyltransferase activity"/>
    <property type="evidence" value="ECO:0007669"/>
    <property type="project" value="UniProtKB-UniRule"/>
</dbReference>
<sequence>MSITLILGGARSGKSRHAEQLAQASGKAVTVIATATAGDAEMAARIVRHRQDRPAQWQVVEEPCALGSAILHAAAPDRLVLVDCLTLWLANTLFGSDSHAEDAIPAPSPLFEHERSALLAALAQATGDVVLVSNEIGLGVVPLGAGNRLFVDEAGRLNQAVAAASQRVFFIAAGLALPLKG</sequence>
<feature type="binding site" evidence="16">
    <location>
        <position position="83"/>
    </location>
    <ligand>
        <name>GTP</name>
        <dbReference type="ChEBI" id="CHEBI:37565"/>
    </ligand>
</feature>
<dbReference type="STRING" id="1121001.SAMN02745857_02541"/>
<evidence type="ECO:0000256" key="1">
    <source>
        <dbReference type="ARBA" id="ARBA00000312"/>
    </source>
</evidence>
<dbReference type="CDD" id="cd00544">
    <property type="entry name" value="CobU"/>
    <property type="match status" value="1"/>
</dbReference>
<dbReference type="GO" id="GO:0043752">
    <property type="term" value="F:adenosylcobinamide kinase activity"/>
    <property type="evidence" value="ECO:0007669"/>
    <property type="project" value="UniProtKB-EC"/>
</dbReference>
<evidence type="ECO:0000256" key="10">
    <source>
        <dbReference type="ARBA" id="ARBA00022741"/>
    </source>
</evidence>
<evidence type="ECO:0000256" key="15">
    <source>
        <dbReference type="PIRSR" id="PIRSR006135-1"/>
    </source>
</evidence>
<name>A0A1W1XRW5_9NEIS</name>
<keyword evidence="13 14" id="KW-0342">GTP-binding</keyword>
<evidence type="ECO:0000313" key="18">
    <source>
        <dbReference type="Proteomes" id="UP000192761"/>
    </source>
</evidence>
<comment type="catalytic activity">
    <reaction evidence="2 14">
        <text>adenosylcob(III)inamide phosphate + GTP + H(+) = adenosylcob(III)inamide-GDP + diphosphate</text>
        <dbReference type="Rhea" id="RHEA:22712"/>
        <dbReference type="ChEBI" id="CHEBI:15378"/>
        <dbReference type="ChEBI" id="CHEBI:33019"/>
        <dbReference type="ChEBI" id="CHEBI:37565"/>
        <dbReference type="ChEBI" id="CHEBI:58502"/>
        <dbReference type="ChEBI" id="CHEBI:60487"/>
        <dbReference type="EC" id="2.7.7.62"/>
    </reaction>
</comment>
<dbReference type="EC" id="2.7.1.156" evidence="14"/>
<dbReference type="OrthoDB" id="9788370at2"/>
<evidence type="ECO:0000256" key="13">
    <source>
        <dbReference type="ARBA" id="ARBA00023134"/>
    </source>
</evidence>
<evidence type="ECO:0000256" key="3">
    <source>
        <dbReference type="ARBA" id="ARBA00001522"/>
    </source>
</evidence>
<dbReference type="Proteomes" id="UP000192761">
    <property type="component" value="Unassembled WGS sequence"/>
</dbReference>
<dbReference type="PANTHER" id="PTHR34848">
    <property type="match status" value="1"/>
</dbReference>
<protein>
    <recommendedName>
        <fullName evidence="14">Bifunctional adenosylcobalamin biosynthesis protein</fullName>
        <ecNumber evidence="14">2.7.1.156</ecNumber>
        <ecNumber evidence="14">2.7.7.62</ecNumber>
    </recommendedName>
</protein>
<keyword evidence="18" id="KW-1185">Reference proteome</keyword>
<keyword evidence="10 14" id="KW-0547">Nucleotide-binding</keyword>
<feature type="active site" description="GMP-histidine intermediate" evidence="15">
    <location>
        <position position="49"/>
    </location>
</feature>
<reference evidence="17 18" key="1">
    <citation type="submission" date="2017-04" db="EMBL/GenBank/DDBJ databases">
        <authorList>
            <person name="Afonso C.L."/>
            <person name="Miller P.J."/>
            <person name="Scott M.A."/>
            <person name="Spackman E."/>
            <person name="Goraichik I."/>
            <person name="Dimitrov K.M."/>
            <person name="Suarez D.L."/>
            <person name="Swayne D.E."/>
        </authorList>
    </citation>
    <scope>NUCLEOTIDE SEQUENCE [LARGE SCALE GENOMIC DNA]</scope>
    <source>
        <strain evidence="17 18">DSM 23236</strain>
    </source>
</reference>
<dbReference type="AlphaFoldDB" id="A0A1W1XRW5"/>
<keyword evidence="8 14" id="KW-0169">Cobalamin biosynthesis</keyword>
<dbReference type="UniPathway" id="UPA00148">
    <property type="reaction ID" value="UER00236"/>
</dbReference>
<gene>
    <name evidence="17" type="ORF">SAMN02745857_02541</name>
</gene>
<dbReference type="EC" id="2.7.7.62" evidence="14"/>
<accession>A0A1W1XRW5</accession>
<evidence type="ECO:0000256" key="14">
    <source>
        <dbReference type="PIRNR" id="PIRNR006135"/>
    </source>
</evidence>
<dbReference type="Pfam" id="PF02283">
    <property type="entry name" value="CobU"/>
    <property type="match status" value="1"/>
</dbReference>
<organism evidence="17 18">
    <name type="scientific">Andreprevotia lacus DSM 23236</name>
    <dbReference type="NCBI Taxonomy" id="1121001"/>
    <lineage>
        <taxon>Bacteria</taxon>
        <taxon>Pseudomonadati</taxon>
        <taxon>Pseudomonadota</taxon>
        <taxon>Betaproteobacteria</taxon>
        <taxon>Neisseriales</taxon>
        <taxon>Chitinibacteraceae</taxon>
        <taxon>Andreprevotia</taxon>
    </lineage>
</organism>
<evidence type="ECO:0000256" key="16">
    <source>
        <dbReference type="PIRSR" id="PIRSR006135-2"/>
    </source>
</evidence>
<dbReference type="RefSeq" id="WP_084091176.1">
    <property type="nucleotide sequence ID" value="NZ_FWXD01000014.1"/>
</dbReference>
<feature type="binding site" evidence="16">
    <location>
        <begin position="33"/>
        <end position="35"/>
    </location>
    <ligand>
        <name>GTP</name>
        <dbReference type="ChEBI" id="CHEBI:37565"/>
    </ligand>
</feature>
<keyword evidence="17" id="KW-0548">Nucleotidyltransferase</keyword>
<keyword evidence="11 14" id="KW-0418">Kinase</keyword>
<evidence type="ECO:0000256" key="9">
    <source>
        <dbReference type="ARBA" id="ARBA00022679"/>
    </source>
</evidence>